<accession>A0A7W9DPD5</accession>
<evidence type="ECO:0000313" key="1">
    <source>
        <dbReference type="EMBL" id="MBB5626258.1"/>
    </source>
</evidence>
<name>A0A7W9DPD5_9ACTN</name>
<protein>
    <submittedName>
        <fullName evidence="1">Uncharacterized protein</fullName>
    </submittedName>
</protein>
<proteinExistence type="predicted"/>
<reference evidence="1 2" key="1">
    <citation type="submission" date="2020-08" db="EMBL/GenBank/DDBJ databases">
        <title>Sequencing the genomes of 1000 actinobacteria strains.</title>
        <authorList>
            <person name="Klenk H.-P."/>
        </authorList>
    </citation>
    <scope>NUCLEOTIDE SEQUENCE [LARGE SCALE GENOMIC DNA]</scope>
    <source>
        <strain evidence="1 2">DSM 45790</strain>
    </source>
</reference>
<sequence>MSDLSPMGQALAEDVYLILRLVGLPRYTTGCSSGFDAHLDHDVVRVIWRVNDCAKTALGALTTRFQNGSQSINSLERHVVVSMHRTIAEILLELGYTLMVLEPPPEEETPPSISVIDGPNVAEAIRAAIPGEISSLPQDDGEPA</sequence>
<gene>
    <name evidence="1" type="ORF">BJ981_001957</name>
</gene>
<dbReference type="RefSeq" id="WP_184610115.1">
    <property type="nucleotide sequence ID" value="NZ_BOOS01000062.1"/>
</dbReference>
<dbReference type="AlphaFoldDB" id="A0A7W9DPD5"/>
<keyword evidence="2" id="KW-1185">Reference proteome</keyword>
<organism evidence="1 2">
    <name type="scientific">Sphaerisporangium krabiense</name>
    <dbReference type="NCBI Taxonomy" id="763782"/>
    <lineage>
        <taxon>Bacteria</taxon>
        <taxon>Bacillati</taxon>
        <taxon>Actinomycetota</taxon>
        <taxon>Actinomycetes</taxon>
        <taxon>Streptosporangiales</taxon>
        <taxon>Streptosporangiaceae</taxon>
        <taxon>Sphaerisporangium</taxon>
    </lineage>
</organism>
<dbReference type="EMBL" id="JACHBR010000001">
    <property type="protein sequence ID" value="MBB5626258.1"/>
    <property type="molecule type" value="Genomic_DNA"/>
</dbReference>
<comment type="caution">
    <text evidence="1">The sequence shown here is derived from an EMBL/GenBank/DDBJ whole genome shotgun (WGS) entry which is preliminary data.</text>
</comment>
<dbReference type="Proteomes" id="UP000588112">
    <property type="component" value="Unassembled WGS sequence"/>
</dbReference>
<evidence type="ECO:0000313" key="2">
    <source>
        <dbReference type="Proteomes" id="UP000588112"/>
    </source>
</evidence>